<dbReference type="OMA" id="WIHNTAK"/>
<feature type="compositionally biased region" description="Low complexity" evidence="1">
    <location>
        <begin position="280"/>
        <end position="294"/>
    </location>
</feature>
<evidence type="ECO:0000256" key="1">
    <source>
        <dbReference type="SAM" id="MobiDB-lite"/>
    </source>
</evidence>
<reference evidence="5" key="1">
    <citation type="journal article" date="2012" name="Nat. Biotechnol.">
        <title>Draft genome sequence of pigeonpea (Cajanus cajan), an orphan legume crop of resource-poor farmers.</title>
        <authorList>
            <person name="Varshney R.K."/>
            <person name="Chen W."/>
            <person name="Li Y."/>
            <person name="Bharti A.K."/>
            <person name="Saxena R.K."/>
            <person name="Schlueter J.A."/>
            <person name="Donoghue M.T."/>
            <person name="Azam S."/>
            <person name="Fan G."/>
            <person name="Whaley A.M."/>
            <person name="Farmer A.D."/>
            <person name="Sheridan J."/>
            <person name="Iwata A."/>
            <person name="Tuteja R."/>
            <person name="Penmetsa R.V."/>
            <person name="Wu W."/>
            <person name="Upadhyaya H.D."/>
            <person name="Yang S.P."/>
            <person name="Shah T."/>
            <person name="Saxena K.B."/>
            <person name="Michael T."/>
            <person name="McCombie W.R."/>
            <person name="Yang B."/>
            <person name="Zhang G."/>
            <person name="Yang H."/>
            <person name="Wang J."/>
            <person name="Spillane C."/>
            <person name="Cook D.R."/>
            <person name="May G.D."/>
            <person name="Xu X."/>
            <person name="Jackson S.A."/>
        </authorList>
    </citation>
    <scope>NUCLEOTIDE SEQUENCE [LARGE SCALE GENOMIC DNA]</scope>
</reference>
<gene>
    <name evidence="5" type="ORF">KK1_033656</name>
</gene>
<organism evidence="5 6">
    <name type="scientific">Cajanus cajan</name>
    <name type="common">Pigeon pea</name>
    <name type="synonym">Cajanus indicus</name>
    <dbReference type="NCBI Taxonomy" id="3821"/>
    <lineage>
        <taxon>Eukaryota</taxon>
        <taxon>Viridiplantae</taxon>
        <taxon>Streptophyta</taxon>
        <taxon>Embryophyta</taxon>
        <taxon>Tracheophyta</taxon>
        <taxon>Spermatophyta</taxon>
        <taxon>Magnoliopsida</taxon>
        <taxon>eudicotyledons</taxon>
        <taxon>Gunneridae</taxon>
        <taxon>Pentapetalae</taxon>
        <taxon>rosids</taxon>
        <taxon>fabids</taxon>
        <taxon>Fabales</taxon>
        <taxon>Fabaceae</taxon>
        <taxon>Papilionoideae</taxon>
        <taxon>50 kb inversion clade</taxon>
        <taxon>NPAAA clade</taxon>
        <taxon>indigoferoid/millettioid clade</taxon>
        <taxon>Phaseoleae</taxon>
        <taxon>Cajanus</taxon>
    </lineage>
</organism>
<evidence type="ECO:0000313" key="5">
    <source>
        <dbReference type="EMBL" id="KYP44850.1"/>
    </source>
</evidence>
<dbReference type="PANTHER" id="PTHR34222:SF33">
    <property type="entry name" value="RETROTRANSPOSON GAG DOMAIN-CONTAINING PROTEIN"/>
    <property type="match status" value="1"/>
</dbReference>
<feature type="domain" description="Retrotransposon gag" evidence="2">
    <location>
        <begin position="87"/>
        <end position="180"/>
    </location>
</feature>
<dbReference type="InterPro" id="IPR005162">
    <property type="entry name" value="Retrotrans_gag_dom"/>
</dbReference>
<evidence type="ECO:0000313" key="6">
    <source>
        <dbReference type="Proteomes" id="UP000075243"/>
    </source>
</evidence>
<sequence length="437" mass="48240">MSSTTQSLKITDPKSPFFLHPSDHPSVILTTVLLRGQINYENWAKLMRNALKAKNNLDFVLGNVIAPTDKASNEAYAWSLCNSMINSWIHNTAKGLWDDLKERFVVANIPRIFHLKASLATMKQNGETITEYYTKLRSIWDELESNQTFDACTTGDNCAFRKSIVAEQEHDRVYQFLMGLDHVVYSTLITQILNKNPLPIVSRVFAMVTQEESHKAIVRSFENPVDALGCAATTNIPTNTSKLRVTCTHCGHPNHDVSRCYKLHGYPDRPPVGRGRGRGRTSTGRSASTSAHATQSGASSDDSGPSKPLSVTDFTPEMLQRLMSIAVSSKTPTEKLCGIVSSKHSWLLDSGASQHMTGTVSLLSNIRTIPPCSIGLPNGDRTLAIQCGDVRLTSLLLLTNVLYVPSLTCNLISISQMLRSNDCMAVFNNSNYFLQDL</sequence>
<keyword evidence="6" id="KW-1185">Reference proteome</keyword>
<dbReference type="AlphaFoldDB" id="A0A151RQM2"/>
<dbReference type="InterPro" id="IPR054722">
    <property type="entry name" value="PolX-like_BBD"/>
</dbReference>
<evidence type="ECO:0000259" key="2">
    <source>
        <dbReference type="Pfam" id="PF03732"/>
    </source>
</evidence>
<accession>A0A151RQM2</accession>
<dbReference type="PANTHER" id="PTHR34222">
    <property type="entry name" value="GAG_PRE-INTEGRS DOMAIN-CONTAINING PROTEIN"/>
    <property type="match status" value="1"/>
</dbReference>
<feature type="domain" description="Retrotransposon Copia-like N-terminal" evidence="3">
    <location>
        <begin position="20"/>
        <end position="67"/>
    </location>
</feature>
<protein>
    <recommendedName>
        <fullName evidence="7">Retrotransposon Copia-like N-terminal domain-containing protein</fullName>
    </recommendedName>
</protein>
<dbReference type="Pfam" id="PF03732">
    <property type="entry name" value="Retrotrans_gag"/>
    <property type="match status" value="1"/>
</dbReference>
<dbReference type="Pfam" id="PF14244">
    <property type="entry name" value="Retrotran_gag_3"/>
    <property type="match status" value="1"/>
</dbReference>
<evidence type="ECO:0008006" key="7">
    <source>
        <dbReference type="Google" id="ProtNLM"/>
    </source>
</evidence>
<dbReference type="Gramene" id="C.cajan_31410.t">
    <property type="protein sequence ID" value="C.cajan_31410.t.cds1"/>
    <property type="gene ID" value="C.cajan_31410"/>
</dbReference>
<evidence type="ECO:0000259" key="3">
    <source>
        <dbReference type="Pfam" id="PF14244"/>
    </source>
</evidence>
<feature type="region of interest" description="Disordered" evidence="1">
    <location>
        <begin position="261"/>
        <end position="312"/>
    </location>
</feature>
<dbReference type="InterPro" id="IPR029472">
    <property type="entry name" value="Copia-like_N"/>
</dbReference>
<dbReference type="EMBL" id="KQ483611">
    <property type="protein sequence ID" value="KYP44850.1"/>
    <property type="molecule type" value="Genomic_DNA"/>
</dbReference>
<dbReference type="Proteomes" id="UP000075243">
    <property type="component" value="Unassembled WGS sequence"/>
</dbReference>
<proteinExistence type="predicted"/>
<dbReference type="Pfam" id="PF22936">
    <property type="entry name" value="Pol_BBD"/>
    <property type="match status" value="1"/>
</dbReference>
<evidence type="ECO:0000259" key="4">
    <source>
        <dbReference type="Pfam" id="PF22936"/>
    </source>
</evidence>
<feature type="domain" description="Retrovirus-related Pol polyprotein from transposon TNT 1-94-like beta-barrel" evidence="4">
    <location>
        <begin position="346"/>
        <end position="419"/>
    </location>
</feature>
<name>A0A151RQM2_CAJCA</name>